<keyword evidence="2" id="KW-1185">Reference proteome</keyword>
<protein>
    <submittedName>
        <fullName evidence="1">Uncharacterized protein</fullName>
    </submittedName>
</protein>
<gene>
    <name evidence="1" type="ORF">MSG28_007712</name>
</gene>
<dbReference type="Proteomes" id="UP001064048">
    <property type="component" value="Chromosome 12"/>
</dbReference>
<sequence>MCVDVMLGQMFVANTQHLASDGAMAPGKKGNTRGKRSNHHTEKDYAEKMNELTVDSSEDSDDGSSDGEGTEASFTVAMWDLNHCDPKKCSGRKLLRHKIIKNLKLGQRFPGLVLSPVGTQCVSPNDKDIIEKSGLAVIDCSWAKIDETPFSRMKSPHPRLLPFLVAANPINYGKPYQLSCVEALAAAMFITGHEAEAKFYLSKFSWGHSFLELNMEALDLYAACTDSKSVLEAQAKYLESAQKEQDTREMWPPSESESESDILYWQQKLYQPMITAVADNVNFTLRCPK</sequence>
<evidence type="ECO:0000313" key="1">
    <source>
        <dbReference type="EMBL" id="KAI8429175.1"/>
    </source>
</evidence>
<evidence type="ECO:0000313" key="2">
    <source>
        <dbReference type="Proteomes" id="UP001064048"/>
    </source>
</evidence>
<proteinExistence type="predicted"/>
<name>A0ACC0JYV2_CHOFU</name>
<comment type="caution">
    <text evidence="1">The sequence shown here is derived from an EMBL/GenBank/DDBJ whole genome shotgun (WGS) entry which is preliminary data.</text>
</comment>
<reference evidence="1 2" key="1">
    <citation type="journal article" date="2022" name="Genome Biol. Evol.">
        <title>The Spruce Budworm Genome: Reconstructing the Evolutionary History of Antifreeze Proteins.</title>
        <authorList>
            <person name="Beliveau C."/>
            <person name="Gagne P."/>
            <person name="Picq S."/>
            <person name="Vernygora O."/>
            <person name="Keeling C.I."/>
            <person name="Pinkney K."/>
            <person name="Doucet D."/>
            <person name="Wen F."/>
            <person name="Johnston J.S."/>
            <person name="Maaroufi H."/>
            <person name="Boyle B."/>
            <person name="Laroche J."/>
            <person name="Dewar K."/>
            <person name="Juretic N."/>
            <person name="Blackburn G."/>
            <person name="Nisole A."/>
            <person name="Brunet B."/>
            <person name="Brandao M."/>
            <person name="Lumley L."/>
            <person name="Duan J."/>
            <person name="Quan G."/>
            <person name="Lucarotti C.J."/>
            <person name="Roe A.D."/>
            <person name="Sperling F.A.H."/>
            <person name="Levesque R.C."/>
            <person name="Cusson M."/>
        </authorList>
    </citation>
    <scope>NUCLEOTIDE SEQUENCE [LARGE SCALE GENOMIC DNA]</scope>
    <source>
        <strain evidence="1">Glfc:IPQL:Cfum</strain>
    </source>
</reference>
<accession>A0ACC0JYV2</accession>
<organism evidence="1 2">
    <name type="scientific">Choristoneura fumiferana</name>
    <name type="common">Spruce budworm moth</name>
    <name type="synonym">Archips fumiferana</name>
    <dbReference type="NCBI Taxonomy" id="7141"/>
    <lineage>
        <taxon>Eukaryota</taxon>
        <taxon>Metazoa</taxon>
        <taxon>Ecdysozoa</taxon>
        <taxon>Arthropoda</taxon>
        <taxon>Hexapoda</taxon>
        <taxon>Insecta</taxon>
        <taxon>Pterygota</taxon>
        <taxon>Neoptera</taxon>
        <taxon>Endopterygota</taxon>
        <taxon>Lepidoptera</taxon>
        <taxon>Glossata</taxon>
        <taxon>Ditrysia</taxon>
        <taxon>Tortricoidea</taxon>
        <taxon>Tortricidae</taxon>
        <taxon>Tortricinae</taxon>
        <taxon>Choristoneura</taxon>
    </lineage>
</organism>
<dbReference type="EMBL" id="CM046112">
    <property type="protein sequence ID" value="KAI8429175.1"/>
    <property type="molecule type" value="Genomic_DNA"/>
</dbReference>